<feature type="compositionally biased region" description="Basic and acidic residues" evidence="1">
    <location>
        <begin position="35"/>
        <end position="48"/>
    </location>
</feature>
<proteinExistence type="predicted"/>
<sequence length="1040" mass="113766">MSDTNSSNPLIIDLTDGISASTSPMMSPFSRSRSVSREAELSASRSDENENDVSLTLSRTFRKPRAAHAKKRVLDNDDDDDDGDDGDVNDEKNMNVKEEVTEDLSTHQSNPLATKLEMLMGEAETNANRSKVDNSKTQSSHSVSASSTGSTSKLEKDYLKARINGVKKRSFDLNRIPTEEIIPTGRTIKRMSAWNGHWPALREFMQNTIDHLGLLDSKTGRLHKALRLHITAGQERGELAIFQFLCGQEPVCSITASRDELVIDQLYTFPIAPRALDTGVPDTEKSSSTSAGGFGDGFKTAAVALLALGTKDFESLEWHFFAEGHFIQWSFEGANRAAVGTFANCQVLQVCISRKAENSMPSGDGPVLQENTMRQVISVRNIGKSFIEQAVPRLAVFWDLDHSTLVSSSQRGCDFIGPASVQPAIASDVLGPSIKPESGVYVKGIWVRKAKIAGTLMCFFGRRLEVNGRDRNDCDDDELISALAYVFRHCSNSGYLRQLLAPLKGRGAVVETEAHVESSSSSSSTSRPKGGSRQHSNASWLLKSPRFMNNILEQYKDFILHDVMRVPKGAIYVSSKTTNSSDPFIKWASDFLRNSGCPLEPIEPGANRYLFQEVNEAELVERCVDVLKRKGNGINRQSGELSKAFRKVMTFMGLGRAKIVFSPEVVVAFVHKRNIYAPEAPLTRELLVKVLNVCQSHLEGADGERFSSLMQAAFETLPPGTARTLASNDIEDAIKKAKSIQKENKEFIVNPGSRGGTLDCSSGSTSKKKAIERTVTPDAIDLTNDDLDAGTECCSRTRSGGKQNHAPATLRDLERQIAQISSATDVTKGGKRRKRRGGGEDEDLSPIIPASYFGQDDAGTDSCLRPSSQLQCAQVDESLGGGSLLCDPGAARGIGLLQGSTKARICSLRAALEEALDLVLASIPSLGLLLKRVRHGYDSSNDTYEAFCDGTQIVVNLFAYLPKLPRAPSPGTAVPQKLIHDLAITVTHELAHFLEPREGHGPVWRDTHMRMVTEVMNYVSKCGGNGKEKNKPSHKRQRRD</sequence>
<reference evidence="3" key="1">
    <citation type="submission" date="2021-01" db="EMBL/GenBank/DDBJ databases">
        <authorList>
            <person name="Corre E."/>
            <person name="Pelletier E."/>
            <person name="Niang G."/>
            <person name="Scheremetjew M."/>
            <person name="Finn R."/>
            <person name="Kale V."/>
            <person name="Holt S."/>
            <person name="Cochrane G."/>
            <person name="Meng A."/>
            <person name="Brown T."/>
            <person name="Cohen L."/>
        </authorList>
    </citation>
    <scope>NUCLEOTIDE SEQUENCE</scope>
    <source>
        <strain evidence="3">Isolate 1302-5</strain>
    </source>
</reference>
<name>A0A6U6CTT5_9STRA</name>
<evidence type="ECO:0000256" key="1">
    <source>
        <dbReference type="SAM" id="MobiDB-lite"/>
    </source>
</evidence>
<feature type="compositionally biased region" description="Low complexity" evidence="1">
    <location>
        <begin position="21"/>
        <end position="33"/>
    </location>
</feature>
<feature type="compositionally biased region" description="Basic and acidic residues" evidence="1">
    <location>
        <begin position="89"/>
        <end position="99"/>
    </location>
</feature>
<feature type="compositionally biased region" description="Low complexity" evidence="1">
    <location>
        <begin position="135"/>
        <end position="151"/>
    </location>
</feature>
<accession>A0A6U6CTT5</accession>
<dbReference type="EMBL" id="HBKQ01006539">
    <property type="protein sequence ID" value="CAE2210501.1"/>
    <property type="molecule type" value="Transcribed_RNA"/>
</dbReference>
<feature type="region of interest" description="Disordered" evidence="1">
    <location>
        <begin position="514"/>
        <end position="536"/>
    </location>
</feature>
<gene>
    <name evidence="2" type="ORF">OAUR00152_LOCUS4349</name>
    <name evidence="3" type="ORF">OAUR00152_LOCUS4350</name>
</gene>
<evidence type="ECO:0000313" key="2">
    <source>
        <dbReference type="EMBL" id="CAE2210501.1"/>
    </source>
</evidence>
<feature type="region of interest" description="Disordered" evidence="1">
    <location>
        <begin position="1"/>
        <end position="111"/>
    </location>
</feature>
<protein>
    <submittedName>
        <fullName evidence="3">Uncharacterized protein</fullName>
    </submittedName>
</protein>
<feature type="compositionally biased region" description="Basic residues" evidence="1">
    <location>
        <begin position="60"/>
        <end position="71"/>
    </location>
</feature>
<feature type="region of interest" description="Disordered" evidence="1">
    <location>
        <begin position="819"/>
        <end position="848"/>
    </location>
</feature>
<feature type="compositionally biased region" description="Acidic residues" evidence="1">
    <location>
        <begin position="76"/>
        <end position="88"/>
    </location>
</feature>
<dbReference type="AlphaFoldDB" id="A0A6U6CTT5"/>
<feature type="region of interest" description="Disordered" evidence="1">
    <location>
        <begin position="1021"/>
        <end position="1040"/>
    </location>
</feature>
<evidence type="ECO:0000313" key="3">
    <source>
        <dbReference type="EMBL" id="CAE2210505.1"/>
    </source>
</evidence>
<feature type="region of interest" description="Disordered" evidence="1">
    <location>
        <begin position="124"/>
        <end position="151"/>
    </location>
</feature>
<dbReference type="EMBL" id="HBKQ01006540">
    <property type="protein sequence ID" value="CAE2210505.1"/>
    <property type="molecule type" value="Transcribed_RNA"/>
</dbReference>
<organism evidence="3">
    <name type="scientific">Odontella aurita</name>
    <dbReference type="NCBI Taxonomy" id="265563"/>
    <lineage>
        <taxon>Eukaryota</taxon>
        <taxon>Sar</taxon>
        <taxon>Stramenopiles</taxon>
        <taxon>Ochrophyta</taxon>
        <taxon>Bacillariophyta</taxon>
        <taxon>Mediophyceae</taxon>
        <taxon>Biddulphiophycidae</taxon>
        <taxon>Eupodiscales</taxon>
        <taxon>Odontellaceae</taxon>
        <taxon>Odontella</taxon>
    </lineage>
</organism>